<sequence>MKPNPKGEIMSSDKAVKPQHIYNDLYDLLVEYFPDHRSKHGVFDVPTLAADLGKSHETIYKALLGDKLHLGVAHAILRLSHKRHPEMPLYWGDVIRFVLPEYRKLSDPSIFTEV</sequence>
<proteinExistence type="predicted"/>
<comment type="caution">
    <text evidence="1">The sequence shown here is derived from an EMBL/GenBank/DDBJ whole genome shotgun (WGS) entry which is preliminary data.</text>
</comment>
<name>A0AAE3NXX3_9RHOB</name>
<accession>A0AAE3NXX3</accession>
<dbReference type="RefSeq" id="WP_275569790.1">
    <property type="nucleotide sequence ID" value="NZ_JARGYC010000117.1"/>
</dbReference>
<organism evidence="1 2">
    <name type="scientific">Psychromarinibacter sediminicola</name>
    <dbReference type="NCBI Taxonomy" id="3033385"/>
    <lineage>
        <taxon>Bacteria</taxon>
        <taxon>Pseudomonadati</taxon>
        <taxon>Pseudomonadota</taxon>
        <taxon>Alphaproteobacteria</taxon>
        <taxon>Rhodobacterales</taxon>
        <taxon>Paracoccaceae</taxon>
        <taxon>Psychromarinibacter</taxon>
    </lineage>
</organism>
<gene>
    <name evidence="1" type="ORF">P1J78_23390</name>
</gene>
<dbReference type="Proteomes" id="UP001220964">
    <property type="component" value="Unassembled WGS sequence"/>
</dbReference>
<reference evidence="1" key="1">
    <citation type="submission" date="2023-03" db="EMBL/GenBank/DDBJ databases">
        <title>Multiphase analysis and comparison of six strains from genera Psychromarinibacter, Lutimaribacter, and Maritimibacter, including a novel species: Psychromarinibacter sediminicola sp. nov.</title>
        <authorList>
            <person name="Wang Y.-H."/>
            <person name="Ye M.-Q."/>
            <person name="Du Z.-J."/>
        </authorList>
    </citation>
    <scope>NUCLEOTIDE SEQUENCE</scope>
    <source>
        <strain evidence="1">C21-152</strain>
    </source>
</reference>
<evidence type="ECO:0000313" key="1">
    <source>
        <dbReference type="EMBL" id="MDF0603674.1"/>
    </source>
</evidence>
<evidence type="ECO:0000313" key="2">
    <source>
        <dbReference type="Proteomes" id="UP001220964"/>
    </source>
</evidence>
<keyword evidence="2" id="KW-1185">Reference proteome</keyword>
<dbReference type="AlphaFoldDB" id="A0AAE3NXX3"/>
<dbReference type="EMBL" id="JARGYC010000117">
    <property type="protein sequence ID" value="MDF0603674.1"/>
    <property type="molecule type" value="Genomic_DNA"/>
</dbReference>
<protein>
    <submittedName>
        <fullName evidence="1">Uncharacterized protein</fullName>
    </submittedName>
</protein>